<organism evidence="1 2">
    <name type="scientific">Noviherbaspirillum album</name>
    <dbReference type="NCBI Taxonomy" id="3080276"/>
    <lineage>
        <taxon>Bacteria</taxon>
        <taxon>Pseudomonadati</taxon>
        <taxon>Pseudomonadota</taxon>
        <taxon>Betaproteobacteria</taxon>
        <taxon>Burkholderiales</taxon>
        <taxon>Oxalobacteraceae</taxon>
        <taxon>Noviherbaspirillum</taxon>
    </lineage>
</organism>
<dbReference type="EMBL" id="JAWIIV010000027">
    <property type="protein sequence ID" value="MEC4722196.1"/>
    <property type="molecule type" value="Genomic_DNA"/>
</dbReference>
<dbReference type="RefSeq" id="WP_326508875.1">
    <property type="nucleotide sequence ID" value="NZ_JAWIIV010000027.1"/>
</dbReference>
<evidence type="ECO:0000313" key="2">
    <source>
        <dbReference type="Proteomes" id="UP001352263"/>
    </source>
</evidence>
<accession>A0ABU6JFF8</accession>
<proteinExistence type="predicted"/>
<keyword evidence="2" id="KW-1185">Reference proteome</keyword>
<dbReference type="Proteomes" id="UP001352263">
    <property type="component" value="Unassembled WGS sequence"/>
</dbReference>
<name>A0ABU6JFF8_9BURK</name>
<gene>
    <name evidence="1" type="ORF">RY831_23815</name>
</gene>
<comment type="caution">
    <text evidence="1">The sequence shown here is derived from an EMBL/GenBank/DDBJ whole genome shotgun (WGS) entry which is preliminary data.</text>
</comment>
<sequence length="202" mass="22341">MATTVVIQRVREPSNDEYPDLPAICDVTLLQGSVSEAARLMEAGLGAFFDVHAFNVTIVDDTSLTFRTFEFINPGKTFTWSLSYPVEMLVQQAQARVFNVIERHMLLARLAHADTRLHPFAHSHKTAKAAGEAPVIMDRNGHAIEIGATCRYLSQATGREGTGWVCDLSEHPLRPISVRPDDTIGYWSVGMMSSEVELLPSL</sequence>
<protein>
    <submittedName>
        <fullName evidence="1">Uncharacterized protein</fullName>
    </submittedName>
</protein>
<reference evidence="1 2" key="1">
    <citation type="submission" date="2023-10" db="EMBL/GenBank/DDBJ databases">
        <title>Noviherbaspirillum sp. CPCC 100848 genome assembly.</title>
        <authorList>
            <person name="Li X.Y."/>
            <person name="Fang X.M."/>
        </authorList>
    </citation>
    <scope>NUCLEOTIDE SEQUENCE [LARGE SCALE GENOMIC DNA]</scope>
    <source>
        <strain evidence="1 2">CPCC 100848</strain>
    </source>
</reference>
<evidence type="ECO:0000313" key="1">
    <source>
        <dbReference type="EMBL" id="MEC4722196.1"/>
    </source>
</evidence>